<evidence type="ECO:0000313" key="2">
    <source>
        <dbReference type="Proteomes" id="UP000055045"/>
    </source>
</evidence>
<dbReference type="InterPro" id="IPR006530">
    <property type="entry name" value="YD"/>
</dbReference>
<accession>A0A101MIX4</accession>
<dbReference type="Proteomes" id="UP000055045">
    <property type="component" value="Unassembled WGS sequence"/>
</dbReference>
<gene>
    <name evidence="1" type="ORF">ACN42_g5855</name>
</gene>
<dbReference type="PANTHER" id="PTHR32305">
    <property type="match status" value="1"/>
</dbReference>
<organism evidence="1 2">
    <name type="scientific">Penicillium freii</name>
    <dbReference type="NCBI Taxonomy" id="48697"/>
    <lineage>
        <taxon>Eukaryota</taxon>
        <taxon>Fungi</taxon>
        <taxon>Dikarya</taxon>
        <taxon>Ascomycota</taxon>
        <taxon>Pezizomycotina</taxon>
        <taxon>Eurotiomycetes</taxon>
        <taxon>Eurotiomycetidae</taxon>
        <taxon>Eurotiales</taxon>
        <taxon>Aspergillaceae</taxon>
        <taxon>Penicillium</taxon>
    </lineage>
</organism>
<name>A0A101MIX4_PENFR</name>
<evidence type="ECO:0008006" key="3">
    <source>
        <dbReference type="Google" id="ProtNLM"/>
    </source>
</evidence>
<dbReference type="InterPro" id="IPR022385">
    <property type="entry name" value="Rhs_assc_core"/>
</dbReference>
<dbReference type="InterPro" id="IPR031325">
    <property type="entry name" value="RHS_repeat"/>
</dbReference>
<dbReference type="STRING" id="48697.A0A101MIX4"/>
<reference evidence="1 2" key="1">
    <citation type="submission" date="2015-10" db="EMBL/GenBank/DDBJ databases">
        <title>Genome sequencing of Penicillium freii.</title>
        <authorList>
            <person name="Nguyen H.D."/>
            <person name="Visagie C.M."/>
            <person name="Seifert K.A."/>
        </authorList>
    </citation>
    <scope>NUCLEOTIDE SEQUENCE [LARGE SCALE GENOMIC DNA]</scope>
    <source>
        <strain evidence="1 2">DAOM 242723</strain>
    </source>
</reference>
<dbReference type="EMBL" id="LLXE01000141">
    <property type="protein sequence ID" value="KUM61270.1"/>
    <property type="molecule type" value="Genomic_DNA"/>
</dbReference>
<comment type="caution">
    <text evidence="1">The sequence shown here is derived from an EMBL/GenBank/DDBJ whole genome shotgun (WGS) entry which is preliminary data.</text>
</comment>
<proteinExistence type="predicted"/>
<keyword evidence="2" id="KW-1185">Reference proteome</keyword>
<dbReference type="NCBIfam" id="TIGR01643">
    <property type="entry name" value="YD_repeat_2x"/>
    <property type="match status" value="1"/>
</dbReference>
<dbReference type="Gene3D" id="2.180.10.10">
    <property type="entry name" value="RHS repeat-associated core"/>
    <property type="match status" value="2"/>
</dbReference>
<dbReference type="NCBIfam" id="TIGR03696">
    <property type="entry name" value="Rhs_assc_core"/>
    <property type="match status" value="1"/>
</dbReference>
<dbReference type="InterPro" id="IPR050708">
    <property type="entry name" value="T6SS_VgrG/RHS"/>
</dbReference>
<evidence type="ECO:0000313" key="1">
    <source>
        <dbReference type="EMBL" id="KUM61270.1"/>
    </source>
</evidence>
<protein>
    <recommendedName>
        <fullName evidence="3">Insecticide toxin TcdB middle/N-terminal domain-containing protein</fullName>
    </recommendedName>
</protein>
<dbReference type="PANTHER" id="PTHR32305:SF15">
    <property type="entry name" value="PROTEIN RHSA-RELATED"/>
    <property type="match status" value="1"/>
</dbReference>
<sequence length="1596" mass="174804">MNAEGQYQGSQAFSHIVPSQNESVNPNTGSLNYRMPLIALRGVRPSIDLELNMVYSFGTAGTFGLPANWSLDLPYVTDGKSVTSAGRTYAIDFEWADVTGYASGLKYMNNHGIKFQKIVPPQDLPTGLPGRYGYKLDQVDGSSDYFDVNGKPLEHHDIYGNFIHYTYTQDLAAGVTNVQVRLECIRDSWGQEIRFEYLEYSTMILTLPGNSATTLTFSEDGILCMDDPAGLRTTFNYVPFIGNDSWKVLSSITYPTGLLSRYEYDPVRFLDANGNAQYMPMVKDHYDLDTNDILHSHTSYNLGGYSNGRTYTGAAIGLKMAGATDTLMDAEREALTYTYDVTKTSYDETDNYVARTTTWFNNYHLPITQIRYKVTPSGDDFVESYQTKFTYDIPINEHARATAYEYPASTEVLNNTATSGDPNWRPLSMSTAKYNEFGNLTKSTEEMQVFGRGYVLQNSTENEYMTTSRRLQVVKKSIHRDAVNGTEDQTENQPTADERAVGVTITSFRSSKDQPFKRHTKKTFEYDDRGRNASETFAWAPGALVPEGSVSSVTNKIAYSFSNGILTQTAYDSSNNATVITYDMRKYAGPIMSKKLPRGQVEKFEYDSFSRLIRHTDALGHVTTTAYHVGPIGGSQSETSPLRYVKLTKFDVLGRETDVYDNGDPTKPFSSAPTRLLSGKRYDVRSRLKESTDNLGLTTKFKYDSLDRQTQAIDPKGNVVEQAYDDTRLTITETLNGDQRVVTQLNARSDKMQVATYPDWGDSSAGYYLREDTAYDGNKRMLSKTMSQMPKSGGNMTVLEKTEVEYGPASSVVSKTVTGTVDSKQDVVNRSYTHDLFGNVYTWAKDTIYSDGRKFHHNGPVTIYDDNNRLSESRNQLGKKEVNQYDANGWLSKTVRFDGSQVSYECDGVGRFIKTAYPSSATKSTYNADGRLTKIEDGSDVIAYDMGIDGTLKKVTYADGKSQINTLDQYSRACKETDALGVTRETTYGEMGQVIKRTCKGDTVAYHYDTVNHTKGQLTGFSVSGGKMYTSTITYDGFNRIKRATAKDSGPKVLLDTIYEQDATSKITSLKTSSAVSSDLNCQRGLVYDGLGQIIKDTRSTGGPSETKYTYDGNSNIMTEVADGATTNMKYNAIDQRTDTGFTYDANGRMQSDNQGYKYKFDDRDRLVSVQESARTTGFEYRSDDYLSRRKGAEDSTQVYYNSGRINAMAVTGNNDGKTENSSLFSGTRHLVANYSDDKSSQYFMDSLGSTSLLLDGDKHTSVTYDAYGLSKASEPTKTPSSFGFGQEFTDPANGLVYLRSRYYNPKLMSFISMDRTPHENRYAYCEGDPINNLDPLGQSWEAMLALAVGAVVGGIVTGGVGFVVEAGLIAVGVAEVTAVTAAAVIGGAAGNVVGGLASSGVTGQKYTVENALVDAVVGAAGGYAGALVDPTAKSIAAGVKIGGKQLGEMGQKAVAAGIGGAVNNGVQATLKPLITNQPIDPLSIAASMAAGFASGFFIKTYALEYGKAQWKSLSPKALASTRQFISRVRARTQAAKTSEIDIMTASSVELVAFSSGRASAVDELADSLVRGRVQTLSSYGALADQDNIPVLITEL</sequence>
<dbReference type="Pfam" id="PF05593">
    <property type="entry name" value="RHS_repeat"/>
    <property type="match status" value="1"/>
</dbReference>